<keyword evidence="3" id="KW-1185">Reference proteome</keyword>
<dbReference type="RefSeq" id="WP_125007715.1">
    <property type="nucleotide sequence ID" value="NZ_BEXA01000001.1"/>
</dbReference>
<reference evidence="2 3" key="1">
    <citation type="submission" date="2017-11" db="EMBL/GenBank/DDBJ databases">
        <title>Draft Genome Sequence of Lactobacillus curieae NBRC 111893 isolated from Koso, a Japanese sugar-Vegetable Fermented Beverage.</title>
        <authorList>
            <person name="Chiou T.Y."/>
            <person name="Oshima K."/>
            <person name="Suda W."/>
            <person name="Hattori M."/>
            <person name="Takahashi T."/>
        </authorList>
    </citation>
    <scope>NUCLEOTIDE SEQUENCE [LARGE SCALE GENOMIC DNA]</scope>
    <source>
        <strain evidence="2 3">NBRC111893</strain>
    </source>
</reference>
<name>A0A401FIK1_9LACO</name>
<evidence type="ECO:0000313" key="3">
    <source>
        <dbReference type="Proteomes" id="UP000286974"/>
    </source>
</evidence>
<dbReference type="Proteomes" id="UP000286974">
    <property type="component" value="Unassembled WGS sequence"/>
</dbReference>
<dbReference type="OrthoDB" id="9811483at2"/>
<organism evidence="2 3">
    <name type="scientific">Lentilactobacillus kosonis</name>
    <dbReference type="NCBI Taxonomy" id="2810561"/>
    <lineage>
        <taxon>Bacteria</taxon>
        <taxon>Bacillati</taxon>
        <taxon>Bacillota</taxon>
        <taxon>Bacilli</taxon>
        <taxon>Lactobacillales</taxon>
        <taxon>Lactobacillaceae</taxon>
        <taxon>Lentilactobacillus</taxon>
    </lineage>
</organism>
<feature type="transmembrane region" description="Helical" evidence="1">
    <location>
        <begin position="66"/>
        <end position="87"/>
    </location>
</feature>
<gene>
    <name evidence="2" type="ORF">NBRC111893_340</name>
</gene>
<keyword evidence="1" id="KW-0812">Transmembrane</keyword>
<keyword evidence="1" id="KW-1133">Transmembrane helix</keyword>
<keyword evidence="1" id="KW-0472">Membrane</keyword>
<comment type="caution">
    <text evidence="2">The sequence shown here is derived from an EMBL/GenBank/DDBJ whole genome shotgun (WGS) entry which is preliminary data.</text>
</comment>
<feature type="transmembrane region" description="Helical" evidence="1">
    <location>
        <begin position="12"/>
        <end position="37"/>
    </location>
</feature>
<dbReference type="AlphaFoldDB" id="A0A401FIK1"/>
<sequence length="101" mass="11003">MLMLFGILGTSVNVFITMLQVVASGGMIPVIAMNGFYRAIHSIAPMYYSVTADFNIMYGGSGTTTLWTKLILIIIALIVINLVIVSLKRNKPFATNFQAAK</sequence>
<proteinExistence type="predicted"/>
<accession>A0A401FIK1</accession>
<dbReference type="EMBL" id="BEXA01000001">
    <property type="protein sequence ID" value="GAY72194.1"/>
    <property type="molecule type" value="Genomic_DNA"/>
</dbReference>
<evidence type="ECO:0000313" key="2">
    <source>
        <dbReference type="EMBL" id="GAY72194.1"/>
    </source>
</evidence>
<evidence type="ECO:0000256" key="1">
    <source>
        <dbReference type="SAM" id="Phobius"/>
    </source>
</evidence>
<protein>
    <submittedName>
        <fullName evidence="2">Conserved domain protein</fullName>
    </submittedName>
</protein>